<dbReference type="STRING" id="35525.A0A164J775"/>
<protein>
    <submittedName>
        <fullName evidence="9">Kinesin-like protein</fullName>
    </submittedName>
</protein>
<keyword evidence="6" id="KW-0206">Cytoskeleton</keyword>
<comment type="caution">
    <text evidence="9">The sequence shown here is derived from an EMBL/GenBank/DDBJ whole genome shotgun (WGS) entry which is preliminary data.</text>
</comment>
<dbReference type="GO" id="GO:0008017">
    <property type="term" value="F:microtubule binding"/>
    <property type="evidence" value="ECO:0007669"/>
    <property type="project" value="InterPro"/>
</dbReference>
<organism evidence="9 10">
    <name type="scientific">Daphnia magna</name>
    <dbReference type="NCBI Taxonomy" id="35525"/>
    <lineage>
        <taxon>Eukaryota</taxon>
        <taxon>Metazoa</taxon>
        <taxon>Ecdysozoa</taxon>
        <taxon>Arthropoda</taxon>
        <taxon>Crustacea</taxon>
        <taxon>Branchiopoda</taxon>
        <taxon>Diplostraca</taxon>
        <taxon>Cladocera</taxon>
        <taxon>Anomopoda</taxon>
        <taxon>Daphniidae</taxon>
        <taxon>Daphnia</taxon>
    </lineage>
</organism>
<sequence>GNSHTLMIACVSPADSNYEETLSTLRYADRARKIKNKPIVNQDPTIVEVMA</sequence>
<name>A0A164J775_9CRUS</name>
<evidence type="ECO:0000256" key="1">
    <source>
        <dbReference type="ARBA" id="ARBA00004245"/>
    </source>
</evidence>
<dbReference type="GO" id="GO:0003777">
    <property type="term" value="F:microtubule motor activity"/>
    <property type="evidence" value="ECO:0007669"/>
    <property type="project" value="InterPro"/>
</dbReference>
<gene>
    <name evidence="9" type="ORF">APZ42_001057</name>
</gene>
<dbReference type="PROSITE" id="PS50067">
    <property type="entry name" value="KINESIN_MOTOR_2"/>
    <property type="match status" value="1"/>
</dbReference>
<dbReference type="InterPro" id="IPR036961">
    <property type="entry name" value="Kinesin_motor_dom_sf"/>
</dbReference>
<proteinExistence type="inferred from homology"/>
<comment type="subcellular location">
    <subcellularLocation>
        <location evidence="1">Cytoplasm</location>
        <location evidence="1">Cytoskeleton</location>
    </subcellularLocation>
</comment>
<dbReference type="Pfam" id="PF00225">
    <property type="entry name" value="Kinesin"/>
    <property type="match status" value="1"/>
</dbReference>
<evidence type="ECO:0000256" key="3">
    <source>
        <dbReference type="ARBA" id="ARBA00022741"/>
    </source>
</evidence>
<dbReference type="EMBL" id="LRGB01005440">
    <property type="protein sequence ID" value="KZS02055.1"/>
    <property type="molecule type" value="Genomic_DNA"/>
</dbReference>
<keyword evidence="2" id="KW-0963">Cytoplasm</keyword>
<evidence type="ECO:0000259" key="8">
    <source>
        <dbReference type="PROSITE" id="PS50067"/>
    </source>
</evidence>
<dbReference type="Proteomes" id="UP000076858">
    <property type="component" value="Unassembled WGS sequence"/>
</dbReference>
<keyword evidence="4" id="KW-0067">ATP-binding</keyword>
<dbReference type="AlphaFoldDB" id="A0A164J775"/>
<keyword evidence="5" id="KW-0175">Coiled coil</keyword>
<keyword evidence="10" id="KW-1185">Reference proteome</keyword>
<dbReference type="Gene3D" id="3.40.850.10">
    <property type="entry name" value="Kinesin motor domain"/>
    <property type="match status" value="1"/>
</dbReference>
<dbReference type="PANTHER" id="PTHR47969:SF15">
    <property type="entry name" value="CHROMOSOME-ASSOCIATED KINESIN KIF4A-RELATED"/>
    <property type="match status" value="1"/>
</dbReference>
<accession>A0A164J775</accession>
<evidence type="ECO:0000256" key="7">
    <source>
        <dbReference type="PROSITE-ProRule" id="PRU00283"/>
    </source>
</evidence>
<dbReference type="GO" id="GO:0051231">
    <property type="term" value="P:spindle elongation"/>
    <property type="evidence" value="ECO:0007669"/>
    <property type="project" value="TreeGrafter"/>
</dbReference>
<feature type="non-terminal residue" evidence="9">
    <location>
        <position position="51"/>
    </location>
</feature>
<feature type="domain" description="Kinesin motor" evidence="8">
    <location>
        <begin position="1"/>
        <end position="34"/>
    </location>
</feature>
<dbReference type="InterPro" id="IPR027417">
    <property type="entry name" value="P-loop_NTPase"/>
</dbReference>
<dbReference type="PANTHER" id="PTHR47969">
    <property type="entry name" value="CHROMOSOME-ASSOCIATED KINESIN KIF4A-RELATED"/>
    <property type="match status" value="1"/>
</dbReference>
<dbReference type="GO" id="GO:0007052">
    <property type="term" value="P:mitotic spindle organization"/>
    <property type="evidence" value="ECO:0007669"/>
    <property type="project" value="TreeGrafter"/>
</dbReference>
<evidence type="ECO:0000256" key="5">
    <source>
        <dbReference type="ARBA" id="ARBA00023054"/>
    </source>
</evidence>
<dbReference type="GO" id="GO:0005875">
    <property type="term" value="C:microtubule associated complex"/>
    <property type="evidence" value="ECO:0007669"/>
    <property type="project" value="TreeGrafter"/>
</dbReference>
<evidence type="ECO:0000256" key="2">
    <source>
        <dbReference type="ARBA" id="ARBA00022490"/>
    </source>
</evidence>
<dbReference type="GO" id="GO:0007018">
    <property type="term" value="P:microtubule-based movement"/>
    <property type="evidence" value="ECO:0007669"/>
    <property type="project" value="InterPro"/>
</dbReference>
<evidence type="ECO:0000256" key="6">
    <source>
        <dbReference type="ARBA" id="ARBA00023212"/>
    </source>
</evidence>
<reference evidence="9 10" key="1">
    <citation type="submission" date="2016-03" db="EMBL/GenBank/DDBJ databases">
        <title>EvidentialGene: Evidence-directed Construction of Genes on Genomes.</title>
        <authorList>
            <person name="Gilbert D.G."/>
            <person name="Choi J.-H."/>
            <person name="Mockaitis K."/>
            <person name="Colbourne J."/>
            <person name="Pfrender M."/>
        </authorList>
    </citation>
    <scope>NUCLEOTIDE SEQUENCE [LARGE SCALE GENOMIC DNA]</scope>
    <source>
        <strain evidence="9 10">Xinb3</strain>
        <tissue evidence="9">Complete organism</tissue>
    </source>
</reference>
<comment type="similarity">
    <text evidence="7">Belongs to the TRAFAC class myosin-kinesin ATPase superfamily. Kinesin family.</text>
</comment>
<dbReference type="InterPro" id="IPR001752">
    <property type="entry name" value="Kinesin_motor_dom"/>
</dbReference>
<dbReference type="InterPro" id="IPR027640">
    <property type="entry name" value="Kinesin-like_fam"/>
</dbReference>
<feature type="non-terminal residue" evidence="9">
    <location>
        <position position="1"/>
    </location>
</feature>
<comment type="caution">
    <text evidence="7">Lacks conserved residue(s) required for the propagation of feature annotation.</text>
</comment>
<dbReference type="SUPFAM" id="SSF52540">
    <property type="entry name" value="P-loop containing nucleoside triphosphate hydrolases"/>
    <property type="match status" value="1"/>
</dbReference>
<keyword evidence="3" id="KW-0547">Nucleotide-binding</keyword>
<dbReference type="GO" id="GO:0005524">
    <property type="term" value="F:ATP binding"/>
    <property type="evidence" value="ECO:0007669"/>
    <property type="project" value="UniProtKB-KW"/>
</dbReference>
<evidence type="ECO:0000313" key="10">
    <source>
        <dbReference type="Proteomes" id="UP000076858"/>
    </source>
</evidence>
<evidence type="ECO:0000256" key="4">
    <source>
        <dbReference type="ARBA" id="ARBA00022840"/>
    </source>
</evidence>
<evidence type="ECO:0000313" key="9">
    <source>
        <dbReference type="EMBL" id="KZS02055.1"/>
    </source>
</evidence>